<feature type="non-terminal residue" evidence="2">
    <location>
        <position position="103"/>
    </location>
</feature>
<sequence>PVPQRRGGRGRADGRGSGLRGGGKRRRQAAGELLLALLRGLLGGRPLARLPLGGGGEPGPGLPLAALAHPGHGARRLRRGRRHRAARRLRHLAAAPHRAPRRL</sequence>
<keyword evidence="2" id="KW-0449">Lipoprotein</keyword>
<feature type="region of interest" description="Disordered" evidence="1">
    <location>
        <begin position="1"/>
        <end position="26"/>
    </location>
</feature>
<dbReference type="AlphaFoldDB" id="A0A6J4JE06"/>
<name>A0A6J4JE06_9PROT</name>
<feature type="non-terminal residue" evidence="2">
    <location>
        <position position="1"/>
    </location>
</feature>
<gene>
    <name evidence="2" type="ORF">AVDCRST_MAG04-3490</name>
</gene>
<evidence type="ECO:0000256" key="1">
    <source>
        <dbReference type="SAM" id="MobiDB-lite"/>
    </source>
</evidence>
<organism evidence="2">
    <name type="scientific">uncultured Acetobacteraceae bacterium</name>
    <dbReference type="NCBI Taxonomy" id="169975"/>
    <lineage>
        <taxon>Bacteria</taxon>
        <taxon>Pseudomonadati</taxon>
        <taxon>Pseudomonadota</taxon>
        <taxon>Alphaproteobacteria</taxon>
        <taxon>Acetobacterales</taxon>
        <taxon>Acetobacteraceae</taxon>
        <taxon>environmental samples</taxon>
    </lineage>
</organism>
<evidence type="ECO:0000313" key="2">
    <source>
        <dbReference type="EMBL" id="CAA9277468.1"/>
    </source>
</evidence>
<reference evidence="2" key="1">
    <citation type="submission" date="2020-02" db="EMBL/GenBank/DDBJ databases">
        <authorList>
            <person name="Meier V. D."/>
        </authorList>
    </citation>
    <scope>NUCLEOTIDE SEQUENCE</scope>
    <source>
        <strain evidence="2">AVDCRST_MAG04</strain>
    </source>
</reference>
<proteinExistence type="predicted"/>
<dbReference type="EMBL" id="CADCTL010000257">
    <property type="protein sequence ID" value="CAA9277468.1"/>
    <property type="molecule type" value="Genomic_DNA"/>
</dbReference>
<protein>
    <submittedName>
        <fullName evidence="2">Outer membrane lipoprotein</fullName>
    </submittedName>
</protein>
<accession>A0A6J4JE06</accession>